<protein>
    <submittedName>
        <fullName evidence="1">Uncharacterized protein</fullName>
    </submittedName>
</protein>
<evidence type="ECO:0000313" key="2">
    <source>
        <dbReference type="Proteomes" id="UP001565200"/>
    </source>
</evidence>
<keyword evidence="2" id="KW-1185">Reference proteome</keyword>
<dbReference type="Proteomes" id="UP001565200">
    <property type="component" value="Unassembled WGS sequence"/>
</dbReference>
<dbReference type="EMBL" id="JBCLPP010000011">
    <property type="protein sequence ID" value="MEY8245054.1"/>
    <property type="molecule type" value="Genomic_DNA"/>
</dbReference>
<organism evidence="1 2">
    <name type="scientific">Heminiphilus faecis</name>
    <dbReference type="NCBI Taxonomy" id="2601703"/>
    <lineage>
        <taxon>Bacteria</taxon>
        <taxon>Pseudomonadati</taxon>
        <taxon>Bacteroidota</taxon>
        <taxon>Bacteroidia</taxon>
        <taxon>Bacteroidales</taxon>
        <taxon>Muribaculaceae</taxon>
        <taxon>Heminiphilus</taxon>
    </lineage>
</organism>
<evidence type="ECO:0000313" key="1">
    <source>
        <dbReference type="EMBL" id="MEY8245054.1"/>
    </source>
</evidence>
<name>A0ABV4CUJ2_9BACT</name>
<comment type="caution">
    <text evidence="1">The sequence shown here is derived from an EMBL/GenBank/DDBJ whole genome shotgun (WGS) entry which is preliminary data.</text>
</comment>
<proteinExistence type="predicted"/>
<reference evidence="1 2" key="1">
    <citation type="submission" date="2024-03" db="EMBL/GenBank/DDBJ databases">
        <title>Mouse gut bacterial collection (mGBC) of GemPharmatech.</title>
        <authorList>
            <person name="He Y."/>
            <person name="Dong L."/>
            <person name="Wu D."/>
            <person name="Gao X."/>
            <person name="Lin Z."/>
        </authorList>
    </citation>
    <scope>NUCLEOTIDE SEQUENCE [LARGE SCALE GENOMIC DNA]</scope>
    <source>
        <strain evidence="1 2">54-13</strain>
    </source>
</reference>
<gene>
    <name evidence="1" type="ORF">AAK873_05405</name>
</gene>
<dbReference type="RefSeq" id="WP_369863310.1">
    <property type="nucleotide sequence ID" value="NZ_JBCLPP010000011.1"/>
</dbReference>
<accession>A0ABV4CUJ2</accession>
<sequence length="69" mass="7936">MRQQIMSEKERNEILEKITRGLQLANENMLRAKKARGEKVVYARPNGKIYTIKASTALKKYLANKQANS</sequence>